<keyword evidence="1" id="KW-0812">Transmembrane</keyword>
<organism evidence="2 3">
    <name type="scientific">Rhodobacter lacus</name>
    <dbReference type="NCBI Taxonomy" id="1641972"/>
    <lineage>
        <taxon>Bacteria</taxon>
        <taxon>Pseudomonadati</taxon>
        <taxon>Pseudomonadota</taxon>
        <taxon>Alphaproteobacteria</taxon>
        <taxon>Rhodobacterales</taxon>
        <taxon>Rhodobacter group</taxon>
        <taxon>Rhodobacter</taxon>
    </lineage>
</organism>
<comment type="caution">
    <text evidence="2">The sequence shown here is derived from an EMBL/GenBank/DDBJ whole genome shotgun (WGS) entry which is preliminary data.</text>
</comment>
<sequence>MPHVLPIHADLRPAPLLPLQFVSPLRTAEAYGVLPPPSEGGACGPARPSWLSDPETDWPPGAGFAVVLIAALVFWAAVLGWLLA</sequence>
<keyword evidence="3" id="KW-1185">Reference proteome</keyword>
<evidence type="ECO:0000256" key="1">
    <source>
        <dbReference type="SAM" id="Phobius"/>
    </source>
</evidence>
<dbReference type="EMBL" id="JBHUIX010000013">
    <property type="protein sequence ID" value="MFD2174921.1"/>
    <property type="molecule type" value="Genomic_DNA"/>
</dbReference>
<protein>
    <submittedName>
        <fullName evidence="2">Uncharacterized protein</fullName>
    </submittedName>
</protein>
<dbReference type="RefSeq" id="WP_377390865.1">
    <property type="nucleotide sequence ID" value="NZ_JBHUIX010000013.1"/>
</dbReference>
<dbReference type="Proteomes" id="UP001597413">
    <property type="component" value="Unassembled WGS sequence"/>
</dbReference>
<evidence type="ECO:0000313" key="2">
    <source>
        <dbReference type="EMBL" id="MFD2174921.1"/>
    </source>
</evidence>
<evidence type="ECO:0000313" key="3">
    <source>
        <dbReference type="Proteomes" id="UP001597413"/>
    </source>
</evidence>
<gene>
    <name evidence="2" type="ORF">ACFSM0_12570</name>
</gene>
<reference evidence="3" key="1">
    <citation type="journal article" date="2019" name="Int. J. Syst. Evol. Microbiol.">
        <title>The Global Catalogue of Microorganisms (GCM) 10K type strain sequencing project: providing services to taxonomists for standard genome sequencing and annotation.</title>
        <authorList>
            <consortium name="The Broad Institute Genomics Platform"/>
            <consortium name="The Broad Institute Genome Sequencing Center for Infectious Disease"/>
            <person name="Wu L."/>
            <person name="Ma J."/>
        </authorList>
    </citation>
    <scope>NUCLEOTIDE SEQUENCE [LARGE SCALE GENOMIC DNA]</scope>
    <source>
        <strain evidence="3">CCUG 55131</strain>
    </source>
</reference>
<keyword evidence="1" id="KW-0472">Membrane</keyword>
<feature type="transmembrane region" description="Helical" evidence="1">
    <location>
        <begin position="62"/>
        <end position="83"/>
    </location>
</feature>
<proteinExistence type="predicted"/>
<name>A0ABW5AAR1_9RHOB</name>
<keyword evidence="1" id="KW-1133">Transmembrane helix</keyword>
<accession>A0ABW5AAR1</accession>